<keyword evidence="11" id="KW-0969">Cilium</keyword>
<keyword evidence="6 8" id="KW-0472">Membrane</keyword>
<keyword evidence="2" id="KW-1003">Cell membrane</keyword>
<dbReference type="InterPro" id="IPR046786">
    <property type="entry name" value="MotA_N"/>
</dbReference>
<keyword evidence="11" id="KW-0966">Cell projection</keyword>
<keyword evidence="5 8" id="KW-1133">Transmembrane helix</keyword>
<evidence type="ECO:0000256" key="8">
    <source>
        <dbReference type="SAM" id="Phobius"/>
    </source>
</evidence>
<evidence type="ECO:0000256" key="4">
    <source>
        <dbReference type="ARBA" id="ARBA00022779"/>
    </source>
</evidence>
<keyword evidence="4" id="KW-0283">Flagellar rotation</keyword>
<evidence type="ECO:0000313" key="11">
    <source>
        <dbReference type="EMBL" id="MBI4595751.1"/>
    </source>
</evidence>
<evidence type="ECO:0000256" key="5">
    <source>
        <dbReference type="ARBA" id="ARBA00022989"/>
    </source>
</evidence>
<dbReference type="PANTHER" id="PTHR30433:SF3">
    <property type="entry name" value="MOTILITY PROTEIN A"/>
    <property type="match status" value="1"/>
</dbReference>
<accession>A0A933GLR1</accession>
<comment type="subcellular location">
    <subcellularLocation>
        <location evidence="1">Cell membrane</location>
        <topology evidence="1">Multi-pass membrane protein</topology>
    </subcellularLocation>
    <subcellularLocation>
        <location evidence="7">Membrane</location>
        <topology evidence="7">Multi-pass membrane protein</topology>
    </subcellularLocation>
</comment>
<dbReference type="PANTHER" id="PTHR30433">
    <property type="entry name" value="CHEMOTAXIS PROTEIN MOTA"/>
    <property type="match status" value="1"/>
</dbReference>
<keyword evidence="7" id="KW-0813">Transport</keyword>
<feature type="transmembrane region" description="Helical" evidence="8">
    <location>
        <begin position="181"/>
        <end position="203"/>
    </location>
</feature>
<feature type="transmembrane region" description="Helical" evidence="8">
    <location>
        <begin position="149"/>
        <end position="169"/>
    </location>
</feature>
<protein>
    <submittedName>
        <fullName evidence="11">Flagellar motor protein</fullName>
    </submittedName>
</protein>
<dbReference type="GO" id="GO:0005886">
    <property type="term" value="C:plasma membrane"/>
    <property type="evidence" value="ECO:0007669"/>
    <property type="project" value="UniProtKB-SubCell"/>
</dbReference>
<name>A0A933GLR1_UNCTE</name>
<evidence type="ECO:0000256" key="3">
    <source>
        <dbReference type="ARBA" id="ARBA00022692"/>
    </source>
</evidence>
<organism evidence="11 12">
    <name type="scientific">Tectimicrobiota bacterium</name>
    <dbReference type="NCBI Taxonomy" id="2528274"/>
    <lineage>
        <taxon>Bacteria</taxon>
        <taxon>Pseudomonadati</taxon>
        <taxon>Nitrospinota/Tectimicrobiota group</taxon>
        <taxon>Candidatus Tectimicrobiota</taxon>
    </lineage>
</organism>
<evidence type="ECO:0000313" key="12">
    <source>
        <dbReference type="Proteomes" id="UP000772181"/>
    </source>
</evidence>
<dbReference type="GO" id="GO:0071978">
    <property type="term" value="P:bacterial-type flagellum-dependent swarming motility"/>
    <property type="evidence" value="ECO:0007669"/>
    <property type="project" value="InterPro"/>
</dbReference>
<keyword evidence="11" id="KW-0282">Flagellum</keyword>
<evidence type="ECO:0000256" key="6">
    <source>
        <dbReference type="ARBA" id="ARBA00023136"/>
    </source>
</evidence>
<evidence type="ECO:0000256" key="1">
    <source>
        <dbReference type="ARBA" id="ARBA00004651"/>
    </source>
</evidence>
<dbReference type="InterPro" id="IPR002898">
    <property type="entry name" value="MotA_ExbB_proton_chnl"/>
</dbReference>
<dbReference type="NCBIfam" id="NF006583">
    <property type="entry name" value="PRK09109.1"/>
    <property type="match status" value="1"/>
</dbReference>
<evidence type="ECO:0000259" key="9">
    <source>
        <dbReference type="Pfam" id="PF01618"/>
    </source>
</evidence>
<keyword evidence="3 8" id="KW-0812">Transmembrane</keyword>
<feature type="domain" description="MotA/TolQ/ExbB proton channel" evidence="9">
    <location>
        <begin position="101"/>
        <end position="213"/>
    </location>
</feature>
<dbReference type="GO" id="GO:0006935">
    <property type="term" value="P:chemotaxis"/>
    <property type="evidence" value="ECO:0007669"/>
    <property type="project" value="InterPro"/>
</dbReference>
<dbReference type="AlphaFoldDB" id="A0A933GLR1"/>
<dbReference type="InterPro" id="IPR047055">
    <property type="entry name" value="MotA-like"/>
</dbReference>
<reference evidence="11" key="1">
    <citation type="submission" date="2020-07" db="EMBL/GenBank/DDBJ databases">
        <title>Huge and variable diversity of episymbiotic CPR bacteria and DPANN archaea in groundwater ecosystems.</title>
        <authorList>
            <person name="He C.Y."/>
            <person name="Keren R."/>
            <person name="Whittaker M."/>
            <person name="Farag I.F."/>
            <person name="Doudna J."/>
            <person name="Cate J.H.D."/>
            <person name="Banfield J.F."/>
        </authorList>
    </citation>
    <scope>NUCLEOTIDE SEQUENCE</scope>
    <source>
        <strain evidence="11">NC_groundwater_1482_Ag_S-0.65um_47_24</strain>
    </source>
</reference>
<dbReference type="Pfam" id="PF01618">
    <property type="entry name" value="MotA_ExbB"/>
    <property type="match status" value="1"/>
</dbReference>
<proteinExistence type="inferred from homology"/>
<comment type="similarity">
    <text evidence="7">Belongs to the exbB/tolQ family.</text>
</comment>
<feature type="transmembrane region" description="Helical" evidence="8">
    <location>
        <begin position="31"/>
        <end position="53"/>
    </location>
</feature>
<dbReference type="GO" id="GO:0015031">
    <property type="term" value="P:protein transport"/>
    <property type="evidence" value="ECO:0007669"/>
    <property type="project" value="UniProtKB-KW"/>
</dbReference>
<dbReference type="Proteomes" id="UP000772181">
    <property type="component" value="Unassembled WGS sequence"/>
</dbReference>
<evidence type="ECO:0000256" key="7">
    <source>
        <dbReference type="RuleBase" id="RU004057"/>
    </source>
</evidence>
<comment type="caution">
    <text evidence="11">The sequence shown here is derived from an EMBL/GenBank/DDBJ whole genome shotgun (WGS) entry which is preliminary data.</text>
</comment>
<feature type="domain" description="Motility protein A N-terminal" evidence="10">
    <location>
        <begin position="6"/>
        <end position="79"/>
    </location>
</feature>
<keyword evidence="7" id="KW-0653">Protein transport</keyword>
<dbReference type="EMBL" id="JACQWF010000235">
    <property type="protein sequence ID" value="MBI4595751.1"/>
    <property type="molecule type" value="Genomic_DNA"/>
</dbReference>
<evidence type="ECO:0000259" key="10">
    <source>
        <dbReference type="Pfam" id="PF20560"/>
    </source>
</evidence>
<dbReference type="Pfam" id="PF20560">
    <property type="entry name" value="MotA_N"/>
    <property type="match status" value="1"/>
</dbReference>
<gene>
    <name evidence="11" type="ORF">HY730_05155</name>
</gene>
<evidence type="ECO:0000256" key="2">
    <source>
        <dbReference type="ARBA" id="ARBA00022475"/>
    </source>
</evidence>
<sequence>MDITTIIGLLLGVLAIVGGFMLEHGDIKSIIQPTAAIIVLGGTLGAICLSYPLRDLLGLSKELMGVFFNPKEDAKGIVDKIIEYAIKARKNGLISLEMDVKEITDPFLSKALTLVIDGVDPQVIHDTMETEIENDEETHKGYAKVFESAGGYAPTIGIIGAVLGLIQTMRSLSDPAELGKGIAVAFVATIYGVGSANLLFLPIANKLKVKHRTGVLLKQMILKGILGIQAGENPQIIRERLMVFLSKTERDELRK</sequence>